<dbReference type="RefSeq" id="WP_125223092.1">
    <property type="nucleotide sequence ID" value="NZ_QUSX01000002.1"/>
</dbReference>
<evidence type="ECO:0000313" key="2">
    <source>
        <dbReference type="Proteomes" id="UP000286990"/>
    </source>
</evidence>
<gene>
    <name evidence="1" type="ORF">DZC72_11715</name>
</gene>
<evidence type="ECO:0000313" key="1">
    <source>
        <dbReference type="EMBL" id="RRQ48372.1"/>
    </source>
</evidence>
<organism evidence="1 2">
    <name type="scientific">Maribacter algicola</name>
    <dbReference type="NCBI Taxonomy" id="2498892"/>
    <lineage>
        <taxon>Bacteria</taxon>
        <taxon>Pseudomonadati</taxon>
        <taxon>Bacteroidota</taxon>
        <taxon>Flavobacteriia</taxon>
        <taxon>Flavobacteriales</taxon>
        <taxon>Flavobacteriaceae</taxon>
        <taxon>Maribacter</taxon>
    </lineage>
</organism>
<protein>
    <submittedName>
        <fullName evidence="1">Uncharacterized protein</fullName>
    </submittedName>
</protein>
<name>A0A3R8R1V1_9FLAO</name>
<reference evidence="2" key="1">
    <citation type="submission" date="2018-12" db="EMBL/GenBank/DDBJ databases">
        <title>Maribacter lutimaris sp. nov., isolated from marine sediment.</title>
        <authorList>
            <person name="Kim K.K."/>
        </authorList>
    </citation>
    <scope>NUCLEOTIDE SEQUENCE [LARGE SCALE GENOMIC DNA]</scope>
    <source>
        <strain evidence="2">PoM-212</strain>
    </source>
</reference>
<sequence>MSRLAELIKSLRAFTILIVENEFEYVTNPNEILGKSCFLKPETITEIVSSVNSQGHEDLAEHLNKFFYAWNKIENHEFQLLETMGVEYLDRYLEKINQRILKPEFLEIFNNIIEQDTNHSFKSIFLKHGIFIDETVPKYRKILAEIHSIPNCKILIYKQNPAEEFWPTFKNEIEQSVLDTKSNFCLSIIDKSLGGGGNEGKELIQRLVEEHKNDDRFKHICCLYTSLAAENKLECFDDYFVQEVSKSKENETDNIAYVLAQSAYAEVFNSLKVKTIKSAEDTLQIVLKNQKNIKYIVDKSQDEGIPAYDTIKNWYGLSVQNSFDLKELKDFRFIASLASFFKKEFLENHPSLSEVSEELRQLNTYELFDNNINKKYLPIAPGDIWESGGNYYILIGQLCDLLLRKKNNNRNARIGELFKLEFGRNDSQKYKYDVILNSGKKNIHIDNFYDELNDKYETLKIDISTPNIFFADLEVLDLCMFNSSGKCEIDIKQKLTEDIKLVLSSNKDDYYNKLKNKYSNIGISKIRQIASALELNNPLDFSIINFQVNQGVISHGIRRVCRLKGRYYDSLYNNYLNHRGRIDLNLIDNVEEEVTSIKLTFSLINDPASELTVDNFNLWKSKREVYLNLEELKTSFPLYSELFSKCKVEKLESSNTTQFILTKESDSEYTLMFKYHFGENDYVQKKEFSFKDLFKESKPIGNDKFMVKGKQEKESFLNEEGHATRKITIEELKLGIIVFDKGAVISLSNGLLIKEKYEE</sequence>
<keyword evidence="2" id="KW-1185">Reference proteome</keyword>
<comment type="caution">
    <text evidence="1">The sequence shown here is derived from an EMBL/GenBank/DDBJ whole genome shotgun (WGS) entry which is preliminary data.</text>
</comment>
<dbReference type="EMBL" id="QUSX01000002">
    <property type="protein sequence ID" value="RRQ48372.1"/>
    <property type="molecule type" value="Genomic_DNA"/>
</dbReference>
<dbReference type="OrthoDB" id="2987435at2"/>
<dbReference type="Proteomes" id="UP000286990">
    <property type="component" value="Unassembled WGS sequence"/>
</dbReference>
<dbReference type="AlphaFoldDB" id="A0A3R8R1V1"/>
<proteinExistence type="predicted"/>
<accession>A0A3R8R1V1</accession>